<sequence length="96" mass="11053">MKTRKNIEDVAIGELEKPFIEDCYTWMPGTAGNANTTALGRINTLTWLLCIAQERRGFHNSPHRIAQIYTKRFFLSADNQYCLSVYIRVTCGEYES</sequence>
<proteinExistence type="predicted"/>
<reference evidence="1 2" key="1">
    <citation type="submission" date="2012-02" db="EMBL/GenBank/DDBJ databases">
        <title>The Genome Sequence of Bacteroides fragilis CL07T12C05.</title>
        <authorList>
            <consortium name="The Broad Institute Genome Sequencing Platform"/>
            <person name="Earl A."/>
            <person name="Ward D."/>
            <person name="Feldgarden M."/>
            <person name="Gevers D."/>
            <person name="Zitomersky N.L."/>
            <person name="Coyne M.J."/>
            <person name="Comstock L.E."/>
            <person name="Young S.K."/>
            <person name="Zeng Q."/>
            <person name="Gargeya S."/>
            <person name="Fitzgerald M."/>
            <person name="Haas B."/>
            <person name="Abouelleil A."/>
            <person name="Alvarado L."/>
            <person name="Arachchi H.M."/>
            <person name="Berlin A."/>
            <person name="Chapman S.B."/>
            <person name="Gearin G."/>
            <person name="Goldberg J."/>
            <person name="Griggs A."/>
            <person name="Gujja S."/>
            <person name="Hansen M."/>
            <person name="Heiman D."/>
            <person name="Howarth C."/>
            <person name="Larimer J."/>
            <person name="Lui A."/>
            <person name="MacDonald P.J.P."/>
            <person name="McCowen C."/>
            <person name="Montmayeur A."/>
            <person name="Murphy C."/>
            <person name="Neiman D."/>
            <person name="Pearson M."/>
            <person name="Priest M."/>
            <person name="Roberts A."/>
            <person name="Saif S."/>
            <person name="Shea T."/>
            <person name="Sisk P."/>
            <person name="Stolte C."/>
            <person name="Sykes S."/>
            <person name="Wortman J."/>
            <person name="Nusbaum C."/>
            <person name="Birren B."/>
        </authorList>
    </citation>
    <scope>NUCLEOTIDE SEQUENCE [LARGE SCALE GENOMIC DNA]</scope>
    <source>
        <strain evidence="1 2">CL07T12C05</strain>
    </source>
</reference>
<dbReference type="PATRIC" id="fig|997883.3.peg.3122"/>
<gene>
    <name evidence="1" type="ORF">HMPREF1056_02992</name>
</gene>
<dbReference type="HOGENOM" id="CLU_2353961_0_0_10"/>
<protein>
    <submittedName>
        <fullName evidence="1">Uncharacterized protein</fullName>
    </submittedName>
</protein>
<comment type="caution">
    <text evidence="1">The sequence shown here is derived from an EMBL/GenBank/DDBJ whole genome shotgun (WGS) entry which is preliminary data.</text>
</comment>
<evidence type="ECO:0000313" key="2">
    <source>
        <dbReference type="Proteomes" id="UP000003879"/>
    </source>
</evidence>
<name>A0A0E2AMP3_BACFG</name>
<accession>A0A0E2AMP3</accession>
<dbReference type="AlphaFoldDB" id="A0A0E2AMP3"/>
<dbReference type="Proteomes" id="UP000003879">
    <property type="component" value="Unassembled WGS sequence"/>
</dbReference>
<organism evidence="1 2">
    <name type="scientific">Bacteroides fragilis CL07T12C05</name>
    <dbReference type="NCBI Taxonomy" id="997883"/>
    <lineage>
        <taxon>Bacteria</taxon>
        <taxon>Pseudomonadati</taxon>
        <taxon>Bacteroidota</taxon>
        <taxon>Bacteroidia</taxon>
        <taxon>Bacteroidales</taxon>
        <taxon>Bacteroidaceae</taxon>
        <taxon>Bacteroides</taxon>
    </lineage>
</organism>
<dbReference type="EMBL" id="AGXN01000016">
    <property type="protein sequence ID" value="EIY94041.1"/>
    <property type="molecule type" value="Genomic_DNA"/>
</dbReference>
<dbReference type="RefSeq" id="WP_005797805.1">
    <property type="nucleotide sequence ID" value="NZ_JH724216.1"/>
</dbReference>
<evidence type="ECO:0000313" key="1">
    <source>
        <dbReference type="EMBL" id="EIY94041.1"/>
    </source>
</evidence>